<organism evidence="1 2">
    <name type="scientific">Glossina austeni</name>
    <name type="common">Savannah tsetse fly</name>
    <dbReference type="NCBI Taxonomy" id="7395"/>
    <lineage>
        <taxon>Eukaryota</taxon>
        <taxon>Metazoa</taxon>
        <taxon>Ecdysozoa</taxon>
        <taxon>Arthropoda</taxon>
        <taxon>Hexapoda</taxon>
        <taxon>Insecta</taxon>
        <taxon>Pterygota</taxon>
        <taxon>Neoptera</taxon>
        <taxon>Endopterygota</taxon>
        <taxon>Diptera</taxon>
        <taxon>Brachycera</taxon>
        <taxon>Muscomorpha</taxon>
        <taxon>Hippoboscoidea</taxon>
        <taxon>Glossinidae</taxon>
        <taxon>Glossina</taxon>
    </lineage>
</organism>
<sequence length="151" mass="17550">MTKFSIKIHDKKEKKKKKNLYALTIPLPVLKILKMFLKNWRNAWQTSCHPLNFQPTAFFTLPVLSVDSCRDFVEITTFISPKMYLFFYTFLSIHNNAQGGREILTVLNSSGIQRRNTTRKDKKIRQIRINRSLNIVPGKGAALLNICIAFF</sequence>
<dbReference type="Proteomes" id="UP000078200">
    <property type="component" value="Unassembled WGS sequence"/>
</dbReference>
<dbReference type="AlphaFoldDB" id="A0A1A9VWC3"/>
<name>A0A1A9VWC3_GLOAU</name>
<dbReference type="EnsemblMetazoa" id="GAUT049793-RA">
    <property type="protein sequence ID" value="GAUT049793-PA"/>
    <property type="gene ID" value="GAUT049793"/>
</dbReference>
<proteinExistence type="predicted"/>
<protein>
    <submittedName>
        <fullName evidence="1">Uncharacterized protein</fullName>
    </submittedName>
</protein>
<evidence type="ECO:0000313" key="2">
    <source>
        <dbReference type="Proteomes" id="UP000078200"/>
    </source>
</evidence>
<dbReference type="VEuPathDB" id="VectorBase:GAUT049793"/>
<keyword evidence="2" id="KW-1185">Reference proteome</keyword>
<accession>A0A1A9VWC3</accession>
<reference evidence="1" key="1">
    <citation type="submission" date="2020-05" db="UniProtKB">
        <authorList>
            <consortium name="EnsemblMetazoa"/>
        </authorList>
    </citation>
    <scope>IDENTIFICATION</scope>
    <source>
        <strain evidence="1">TTRI</strain>
    </source>
</reference>
<evidence type="ECO:0000313" key="1">
    <source>
        <dbReference type="EnsemblMetazoa" id="GAUT049793-PA"/>
    </source>
</evidence>